<dbReference type="InterPro" id="IPR008457">
    <property type="entry name" value="Cu-R_CopD_dom"/>
</dbReference>
<evidence type="ECO:0000313" key="9">
    <source>
        <dbReference type="Proteomes" id="UP000515734"/>
    </source>
</evidence>
<protein>
    <submittedName>
        <fullName evidence="8">Copper resistance protein D</fullName>
    </submittedName>
</protein>
<dbReference type="AlphaFoldDB" id="A0A6S6PCS2"/>
<feature type="domain" description="Copper resistance protein D" evidence="7">
    <location>
        <begin position="212"/>
        <end position="312"/>
    </location>
</feature>
<keyword evidence="5 6" id="KW-0472">Membrane</keyword>
<keyword evidence="2" id="KW-1003">Cell membrane</keyword>
<evidence type="ECO:0000256" key="2">
    <source>
        <dbReference type="ARBA" id="ARBA00022475"/>
    </source>
</evidence>
<feature type="transmembrane region" description="Helical" evidence="6">
    <location>
        <begin position="77"/>
        <end position="100"/>
    </location>
</feature>
<dbReference type="RefSeq" id="WP_232100425.1">
    <property type="nucleotide sequence ID" value="NZ_AP023287.1"/>
</dbReference>
<evidence type="ECO:0000256" key="4">
    <source>
        <dbReference type="ARBA" id="ARBA00022989"/>
    </source>
</evidence>
<feature type="transmembrane region" description="Helical" evidence="6">
    <location>
        <begin position="45"/>
        <end position="65"/>
    </location>
</feature>
<reference evidence="8 9" key="1">
    <citation type="submission" date="2020-07" db="EMBL/GenBank/DDBJ databases">
        <title>Complete genome sequence of Mycolicibacterium litorale like strain isolated from cardiac implantable electronic device infection.</title>
        <authorList>
            <person name="Fukano H."/>
            <person name="Miyama H."/>
            <person name="Hoshino Y."/>
        </authorList>
    </citation>
    <scope>NUCLEOTIDE SEQUENCE [LARGE SCALE GENOMIC DNA]</scope>
    <source>
        <strain evidence="8 9">NIIDNTM18</strain>
    </source>
</reference>
<gene>
    <name evidence="8" type="ORF">NIIDNTM18_50840</name>
</gene>
<keyword evidence="3 6" id="KW-0812">Transmembrane</keyword>
<feature type="transmembrane region" description="Helical" evidence="6">
    <location>
        <begin position="251"/>
        <end position="272"/>
    </location>
</feature>
<dbReference type="GO" id="GO:0006825">
    <property type="term" value="P:copper ion transport"/>
    <property type="evidence" value="ECO:0007669"/>
    <property type="project" value="InterPro"/>
</dbReference>
<evidence type="ECO:0000256" key="5">
    <source>
        <dbReference type="ARBA" id="ARBA00023136"/>
    </source>
</evidence>
<dbReference type="Proteomes" id="UP000515734">
    <property type="component" value="Chromosome"/>
</dbReference>
<feature type="transmembrane region" description="Helical" evidence="6">
    <location>
        <begin position="120"/>
        <end position="146"/>
    </location>
</feature>
<dbReference type="PANTHER" id="PTHR34820:SF4">
    <property type="entry name" value="INNER MEMBRANE PROTEIN YEBZ"/>
    <property type="match status" value="1"/>
</dbReference>
<evidence type="ECO:0000259" key="7">
    <source>
        <dbReference type="Pfam" id="PF05425"/>
    </source>
</evidence>
<feature type="transmembrane region" description="Helical" evidence="6">
    <location>
        <begin position="153"/>
        <end position="171"/>
    </location>
</feature>
<feature type="transmembrane region" description="Helical" evidence="6">
    <location>
        <begin position="293"/>
        <end position="314"/>
    </location>
</feature>
<dbReference type="GO" id="GO:0005886">
    <property type="term" value="C:plasma membrane"/>
    <property type="evidence" value="ECO:0007669"/>
    <property type="project" value="UniProtKB-SubCell"/>
</dbReference>
<sequence length="316" mass="31019">MGGAPPDVTPPPWRAVAGGIGVIAATSVAAWALAQPLNSLSATAARAAADCAAIVTLGLAVVPLLDTGRYRGELSRSAAVPLAVSAAVWLLTELVRLVVVSAQTAGLPAAGVGLHTYLDFIAHTGAGRAGVLSAVAAALVCGAAVAAPRTTPTALAVTGIAAAGLAARTLAGHLTESPLGGVAVAVHAVAAGLWCGALVGLLVTVAHRGQWARVLPRFSALALGCVGALVLAGAVGAVVTVGSPAELATTGYGRLMTAKLLVTAALTVLAWRNRSRWLPAARGHRASAGLSRTRSLVEAAVMTVALTLAAALAVTG</sequence>
<evidence type="ECO:0000313" key="8">
    <source>
        <dbReference type="EMBL" id="BCI55806.1"/>
    </source>
</evidence>
<dbReference type="PANTHER" id="PTHR34820">
    <property type="entry name" value="INNER MEMBRANE PROTEIN YEBZ"/>
    <property type="match status" value="1"/>
</dbReference>
<feature type="transmembrane region" description="Helical" evidence="6">
    <location>
        <begin position="183"/>
        <end position="206"/>
    </location>
</feature>
<dbReference type="InterPro" id="IPR032694">
    <property type="entry name" value="CopC/D"/>
</dbReference>
<evidence type="ECO:0000256" key="6">
    <source>
        <dbReference type="SAM" id="Phobius"/>
    </source>
</evidence>
<evidence type="ECO:0000256" key="1">
    <source>
        <dbReference type="ARBA" id="ARBA00004651"/>
    </source>
</evidence>
<feature type="transmembrane region" description="Helical" evidence="6">
    <location>
        <begin position="218"/>
        <end position="239"/>
    </location>
</feature>
<organism evidence="8 9">
    <name type="scientific">Mycolicibacterium litorale</name>
    <dbReference type="NCBI Taxonomy" id="758802"/>
    <lineage>
        <taxon>Bacteria</taxon>
        <taxon>Bacillati</taxon>
        <taxon>Actinomycetota</taxon>
        <taxon>Actinomycetes</taxon>
        <taxon>Mycobacteriales</taxon>
        <taxon>Mycobacteriaceae</taxon>
        <taxon>Mycolicibacterium</taxon>
    </lineage>
</organism>
<evidence type="ECO:0000256" key="3">
    <source>
        <dbReference type="ARBA" id="ARBA00022692"/>
    </source>
</evidence>
<name>A0A6S6PCS2_9MYCO</name>
<accession>A0A6S6PCS2</accession>
<dbReference type="Pfam" id="PF05425">
    <property type="entry name" value="CopD"/>
    <property type="match status" value="1"/>
</dbReference>
<comment type="subcellular location">
    <subcellularLocation>
        <location evidence="1">Cell membrane</location>
        <topology evidence="1">Multi-pass membrane protein</topology>
    </subcellularLocation>
</comment>
<keyword evidence="4 6" id="KW-1133">Transmembrane helix</keyword>
<proteinExistence type="predicted"/>
<dbReference type="EMBL" id="AP023287">
    <property type="protein sequence ID" value="BCI55806.1"/>
    <property type="molecule type" value="Genomic_DNA"/>
</dbReference>
<feature type="transmembrane region" description="Helical" evidence="6">
    <location>
        <begin position="12"/>
        <end position="33"/>
    </location>
</feature>